<protein>
    <submittedName>
        <fullName evidence="1">Uncharacterized protein</fullName>
    </submittedName>
</protein>
<sequence length="231" mass="26201">MPPSRHPQDPFTDAPLRPTTSNATSLAPNAPLRNQSSQQSLRSNASAASSRTRQQREGLFATSQARRPANRATPHVEDEVLADSDSEQDLVTQRQKQQQLRRIRHGSPEGKHSRLKPKQDEEVDFVNRQPDGSYLLGGGSFGETVAVPQLPVTKTEEERDQDEVDAHYEAISRQYFASGASLGGRSSRKHEEELELLRLPMMMRLREQVMQQLDDERWQYEPLDRFQPAGF</sequence>
<organism evidence="1 2">
    <name type="scientific">Vermiconidia calcicola</name>
    <dbReference type="NCBI Taxonomy" id="1690605"/>
    <lineage>
        <taxon>Eukaryota</taxon>
        <taxon>Fungi</taxon>
        <taxon>Dikarya</taxon>
        <taxon>Ascomycota</taxon>
        <taxon>Pezizomycotina</taxon>
        <taxon>Dothideomycetes</taxon>
        <taxon>Dothideomycetidae</taxon>
        <taxon>Mycosphaerellales</taxon>
        <taxon>Extremaceae</taxon>
        <taxon>Vermiconidia</taxon>
    </lineage>
</organism>
<proteinExistence type="predicted"/>
<evidence type="ECO:0000313" key="1">
    <source>
        <dbReference type="EMBL" id="KAK3715417.1"/>
    </source>
</evidence>
<reference evidence="1" key="1">
    <citation type="submission" date="2023-07" db="EMBL/GenBank/DDBJ databases">
        <title>Black Yeasts Isolated from many extreme environments.</title>
        <authorList>
            <person name="Coleine C."/>
            <person name="Stajich J.E."/>
            <person name="Selbmann L."/>
        </authorList>
    </citation>
    <scope>NUCLEOTIDE SEQUENCE</scope>
    <source>
        <strain evidence="1">CCFEE 5714</strain>
    </source>
</reference>
<name>A0ACC3NE93_9PEZI</name>
<gene>
    <name evidence="1" type="ORF">LTR37_007145</name>
</gene>
<dbReference type="EMBL" id="JAUTXU010000049">
    <property type="protein sequence ID" value="KAK3715417.1"/>
    <property type="molecule type" value="Genomic_DNA"/>
</dbReference>
<comment type="caution">
    <text evidence="1">The sequence shown here is derived from an EMBL/GenBank/DDBJ whole genome shotgun (WGS) entry which is preliminary data.</text>
</comment>
<keyword evidence="2" id="KW-1185">Reference proteome</keyword>
<accession>A0ACC3NE93</accession>
<evidence type="ECO:0000313" key="2">
    <source>
        <dbReference type="Proteomes" id="UP001281147"/>
    </source>
</evidence>
<dbReference type="Proteomes" id="UP001281147">
    <property type="component" value="Unassembled WGS sequence"/>
</dbReference>